<reference evidence="2" key="1">
    <citation type="journal article" date="2019" name="Int. J. Syst. Evol. Microbiol.">
        <title>The Global Catalogue of Microorganisms (GCM) 10K type strain sequencing project: providing services to taxonomists for standard genome sequencing and annotation.</title>
        <authorList>
            <consortium name="The Broad Institute Genomics Platform"/>
            <consortium name="The Broad Institute Genome Sequencing Center for Infectious Disease"/>
            <person name="Wu L."/>
            <person name="Ma J."/>
        </authorList>
    </citation>
    <scope>NUCLEOTIDE SEQUENCE [LARGE SCALE GENOMIC DNA]</scope>
    <source>
        <strain evidence="2">JCM 31696</strain>
    </source>
</reference>
<comment type="caution">
    <text evidence="1">The sequence shown here is derived from an EMBL/GenBank/DDBJ whole genome shotgun (WGS) entry which is preliminary data.</text>
</comment>
<dbReference type="Proteomes" id="UP001597083">
    <property type="component" value="Unassembled WGS sequence"/>
</dbReference>
<evidence type="ECO:0000313" key="2">
    <source>
        <dbReference type="Proteomes" id="UP001597083"/>
    </source>
</evidence>
<protein>
    <submittedName>
        <fullName evidence="1">Uncharacterized protein</fullName>
    </submittedName>
</protein>
<keyword evidence="2" id="KW-1185">Reference proteome</keyword>
<proteinExistence type="predicted"/>
<gene>
    <name evidence="1" type="ORF">ACFQ07_28570</name>
</gene>
<name>A0ABW3CQM3_9ACTN</name>
<sequence>MDDQNRDGLIKQVTLQLITAYGYVIKALQGLPLPIEIPPLLGDQYRAEVSESLIRVAEVLLTGIPMDPDHRQDVRALVIDWLAANDYLFALQEDYATWKLDFVVTQLTRVKARWQIIQEHRSQE</sequence>
<evidence type="ECO:0000313" key="1">
    <source>
        <dbReference type="EMBL" id="MFD0856227.1"/>
    </source>
</evidence>
<organism evidence="1 2">
    <name type="scientific">Actinomadura adrarensis</name>
    <dbReference type="NCBI Taxonomy" id="1819600"/>
    <lineage>
        <taxon>Bacteria</taxon>
        <taxon>Bacillati</taxon>
        <taxon>Actinomycetota</taxon>
        <taxon>Actinomycetes</taxon>
        <taxon>Streptosporangiales</taxon>
        <taxon>Thermomonosporaceae</taxon>
        <taxon>Actinomadura</taxon>
    </lineage>
</organism>
<accession>A0ABW3CQM3</accession>
<dbReference type="EMBL" id="JBHTIR010004020">
    <property type="protein sequence ID" value="MFD0856227.1"/>
    <property type="molecule type" value="Genomic_DNA"/>
</dbReference>